<dbReference type="Gramene" id="OE9A007402T1">
    <property type="protein sequence ID" value="OE9A007402C1"/>
    <property type="gene ID" value="OE9A007402"/>
</dbReference>
<reference evidence="1 2" key="1">
    <citation type="submission" date="2019-12" db="EMBL/GenBank/DDBJ databases">
        <authorList>
            <person name="Alioto T."/>
            <person name="Alioto T."/>
            <person name="Gomez Garrido J."/>
        </authorList>
    </citation>
    <scope>NUCLEOTIDE SEQUENCE [LARGE SCALE GENOMIC DNA]</scope>
</reference>
<feature type="non-terminal residue" evidence="1">
    <location>
        <position position="117"/>
    </location>
</feature>
<sequence>EWSLIFYINDHLLVADGCVPATNMPGRRKFTTATVALVAERCRLRGKIVDWNFTSATIYLVSDGHVLTTKIPWSPEVYNNDHMLVVEATKVWSLILYSSNQSLAADVCVLTTTVSGR</sequence>
<keyword evidence="2" id="KW-1185">Reference proteome</keyword>
<dbReference type="Proteomes" id="UP000594638">
    <property type="component" value="Unassembled WGS sequence"/>
</dbReference>
<organism evidence="1 2">
    <name type="scientific">Olea europaea subsp. europaea</name>
    <dbReference type="NCBI Taxonomy" id="158383"/>
    <lineage>
        <taxon>Eukaryota</taxon>
        <taxon>Viridiplantae</taxon>
        <taxon>Streptophyta</taxon>
        <taxon>Embryophyta</taxon>
        <taxon>Tracheophyta</taxon>
        <taxon>Spermatophyta</taxon>
        <taxon>Magnoliopsida</taxon>
        <taxon>eudicotyledons</taxon>
        <taxon>Gunneridae</taxon>
        <taxon>Pentapetalae</taxon>
        <taxon>asterids</taxon>
        <taxon>lamiids</taxon>
        <taxon>Lamiales</taxon>
        <taxon>Oleaceae</taxon>
        <taxon>Oleeae</taxon>
        <taxon>Olea</taxon>
    </lineage>
</organism>
<evidence type="ECO:0000313" key="2">
    <source>
        <dbReference type="Proteomes" id="UP000594638"/>
    </source>
</evidence>
<comment type="caution">
    <text evidence="1">The sequence shown here is derived from an EMBL/GenBank/DDBJ whole genome shotgun (WGS) entry which is preliminary data.</text>
</comment>
<gene>
    <name evidence="1" type="ORF">OLEA9_A007402</name>
</gene>
<evidence type="ECO:0000313" key="1">
    <source>
        <dbReference type="EMBL" id="CAA3023038.1"/>
    </source>
</evidence>
<proteinExistence type="predicted"/>
<name>A0A8S0V0A6_OLEEU</name>
<dbReference type="EMBL" id="CACTIH010009081">
    <property type="protein sequence ID" value="CAA3023038.1"/>
    <property type="molecule type" value="Genomic_DNA"/>
</dbReference>
<dbReference type="AlphaFoldDB" id="A0A8S0V0A6"/>
<protein>
    <submittedName>
        <fullName evidence="1">Uncharacterized protein</fullName>
    </submittedName>
</protein>
<accession>A0A8S0V0A6</accession>